<feature type="domain" description="Core-binding (CB)" evidence="6">
    <location>
        <begin position="56"/>
        <end position="134"/>
    </location>
</feature>
<comment type="subcellular location">
    <subcellularLocation>
        <location evidence="4">Cytoplasm</location>
    </subcellularLocation>
</comment>
<dbReference type="InterPro" id="IPR044068">
    <property type="entry name" value="CB"/>
</dbReference>
<keyword evidence="4" id="KW-0132">Cell division</keyword>
<dbReference type="InterPro" id="IPR013762">
    <property type="entry name" value="Integrase-like_cat_sf"/>
</dbReference>
<dbReference type="PROSITE" id="PS51900">
    <property type="entry name" value="CB"/>
    <property type="match status" value="1"/>
</dbReference>
<proteinExistence type="inferred from homology"/>
<dbReference type="InterPro" id="IPR033683">
    <property type="entry name" value="XerH"/>
</dbReference>
<feature type="domain" description="Tyr recombinase" evidence="5">
    <location>
        <begin position="164"/>
        <end position="348"/>
    </location>
</feature>
<dbReference type="Pfam" id="PF00589">
    <property type="entry name" value="Phage_integrase"/>
    <property type="match status" value="1"/>
</dbReference>
<feature type="active site" evidence="4">
    <location>
        <position position="303"/>
    </location>
</feature>
<dbReference type="EMBL" id="AP027370">
    <property type="protein sequence ID" value="BDY12039.1"/>
    <property type="molecule type" value="Genomic_DNA"/>
</dbReference>
<name>A0ABM8FIE6_9BACT</name>
<organism evidence="7 8">
    <name type="scientific">Hydrogenimonas cancrithermarum</name>
    <dbReference type="NCBI Taxonomy" id="2993563"/>
    <lineage>
        <taxon>Bacteria</taxon>
        <taxon>Pseudomonadati</taxon>
        <taxon>Campylobacterota</taxon>
        <taxon>Epsilonproteobacteria</taxon>
        <taxon>Campylobacterales</taxon>
        <taxon>Hydrogenimonadaceae</taxon>
        <taxon>Hydrogenimonas</taxon>
    </lineage>
</organism>
<feature type="active site" evidence="4">
    <location>
        <position position="233"/>
    </location>
</feature>
<comment type="function">
    <text evidence="4">Site-specific tyrosine recombinase, which acts by catalyzing the cutting and rejoining of the recombining DNA molecules.</text>
</comment>
<gene>
    <name evidence="4 7" type="primary">xerH</name>
    <name evidence="7" type="ORF">HCR_03510</name>
</gene>
<dbReference type="SUPFAM" id="SSF56349">
    <property type="entry name" value="DNA breaking-rejoining enzymes"/>
    <property type="match status" value="1"/>
</dbReference>
<dbReference type="InterPro" id="IPR002104">
    <property type="entry name" value="Integrase_catalytic"/>
</dbReference>
<evidence type="ECO:0000313" key="7">
    <source>
        <dbReference type="EMBL" id="BDY12039.1"/>
    </source>
</evidence>
<dbReference type="Pfam" id="PF18644">
    <property type="entry name" value="Phage_int_SAM_6"/>
    <property type="match status" value="1"/>
</dbReference>
<dbReference type="PROSITE" id="PS51898">
    <property type="entry name" value="TYR_RECOMBINASE"/>
    <property type="match status" value="1"/>
</dbReference>
<feature type="active site" description="O-(3'-phospho-DNA)-tyrosine intermediate" evidence="4">
    <location>
        <position position="335"/>
    </location>
</feature>
<dbReference type="RefSeq" id="WP_286337251.1">
    <property type="nucleotide sequence ID" value="NZ_AP027370.1"/>
</dbReference>
<keyword evidence="2 4" id="KW-0238">DNA-binding</keyword>
<accession>A0ABM8FIE6</accession>
<feature type="active site" evidence="4">
    <location>
        <position position="207"/>
    </location>
</feature>
<protein>
    <recommendedName>
        <fullName evidence="4">Tyrosine recombinase XerH</fullName>
    </recommendedName>
</protein>
<evidence type="ECO:0000259" key="6">
    <source>
        <dbReference type="PROSITE" id="PS51900"/>
    </source>
</evidence>
<sequence length="359" mass="40854">MRYPLDFENRFDKTLLFWMGRYMHSKLNSLSNRQVNDPQMLARIIAQLRTGVDGIETLSRLAKEARNAGLIGINTYYKPLEKLYIYLTDLGLASMKEIDEELISDFLASATATLSDATKKNYRIAMINFFGYIDKQNGDMDSKAHHYGIELKNWGGLSGKSGTKLPSYMQEAEVERFLEAIETHPFQTAVAARNRLLIKLILFTGIRVGEALQLKTKDLIPEGDIYLIRITGKGNKARVVMIKASHINEYLSEWMQLRQCESDWLFCNKKGTPLTQAYVSRIVEKILMQAGIRKEKNGAHMLRHTFATMLYLKKRDLVLVQEALGHASLDTSRIYTHFDKERLKEAASVMDDIAGGGSK</sequence>
<dbReference type="InterPro" id="IPR050090">
    <property type="entry name" value="Tyrosine_recombinase_XerCD"/>
</dbReference>
<keyword evidence="8" id="KW-1185">Reference proteome</keyword>
<evidence type="ECO:0000256" key="4">
    <source>
        <dbReference type="HAMAP-Rule" id="MF_02054"/>
    </source>
</evidence>
<keyword evidence="4" id="KW-0963">Cytoplasm</keyword>
<reference evidence="7 8" key="1">
    <citation type="submission" date="2023-03" db="EMBL/GenBank/DDBJ databases">
        <title>Description of Hydrogenimonas sp. ISO32.</title>
        <authorList>
            <person name="Mino S."/>
            <person name="Fukazawa S."/>
            <person name="Sawabe T."/>
        </authorList>
    </citation>
    <scope>NUCLEOTIDE SEQUENCE [LARGE SCALE GENOMIC DNA]</scope>
    <source>
        <strain evidence="7 8">ISO32</strain>
    </source>
</reference>
<dbReference type="PANTHER" id="PTHR30349">
    <property type="entry name" value="PHAGE INTEGRASE-RELATED"/>
    <property type="match status" value="1"/>
</dbReference>
<dbReference type="HAMAP" id="MF_02054">
    <property type="entry name" value="Recomb_XerH"/>
    <property type="match status" value="1"/>
</dbReference>
<feature type="active site" evidence="4">
    <location>
        <position position="326"/>
    </location>
</feature>
<dbReference type="PANTHER" id="PTHR30349:SF64">
    <property type="entry name" value="PROPHAGE INTEGRASE INTD-RELATED"/>
    <property type="match status" value="1"/>
</dbReference>
<dbReference type="InterPro" id="IPR041308">
    <property type="entry name" value="Xer_N"/>
</dbReference>
<evidence type="ECO:0000256" key="2">
    <source>
        <dbReference type="ARBA" id="ARBA00023125"/>
    </source>
</evidence>
<dbReference type="InterPro" id="IPR011010">
    <property type="entry name" value="DNA_brk_join_enz"/>
</dbReference>
<dbReference type="Gene3D" id="1.10.443.10">
    <property type="entry name" value="Intergrase catalytic core"/>
    <property type="match status" value="1"/>
</dbReference>
<keyword evidence="4" id="KW-0131">Cell cycle</keyword>
<evidence type="ECO:0000313" key="8">
    <source>
        <dbReference type="Proteomes" id="UP001321445"/>
    </source>
</evidence>
<keyword evidence="3 4" id="KW-0233">DNA recombination</keyword>
<dbReference type="Proteomes" id="UP001321445">
    <property type="component" value="Chromosome"/>
</dbReference>
<keyword evidence="1 4" id="KW-0229">DNA integration</keyword>
<comment type="similarity">
    <text evidence="4">Belongs to the 'phage' integrase family. XerH subfamily.</text>
</comment>
<evidence type="ECO:0000256" key="1">
    <source>
        <dbReference type="ARBA" id="ARBA00022908"/>
    </source>
</evidence>
<feature type="active site" evidence="4">
    <location>
        <position position="300"/>
    </location>
</feature>
<evidence type="ECO:0000256" key="3">
    <source>
        <dbReference type="ARBA" id="ARBA00023172"/>
    </source>
</evidence>
<evidence type="ECO:0000259" key="5">
    <source>
        <dbReference type="PROSITE" id="PS51898"/>
    </source>
</evidence>